<dbReference type="EMBL" id="CM041539">
    <property type="protein sequence ID" value="KAI3368022.1"/>
    <property type="molecule type" value="Genomic_DNA"/>
</dbReference>
<sequence>MWEWDQEAQVGADHGSPLIKTTQQRMYFLWLLMKFSLPKTMMCTSISPSLCPSSPSPSPSGTLLLLPRTRQSAAYHWLCREGDWLQSSLQDLYSSRTLRCAGKIVGNPFHTEQTC</sequence>
<reference evidence="1" key="1">
    <citation type="submission" date="2022-04" db="EMBL/GenBank/DDBJ databases">
        <title>Jade perch genome.</title>
        <authorList>
            <person name="Chao B."/>
        </authorList>
    </citation>
    <scope>NUCLEOTIDE SEQUENCE</scope>
    <source>
        <strain evidence="1">CB-2022</strain>
    </source>
</reference>
<comment type="caution">
    <text evidence="1">The sequence shown here is derived from an EMBL/GenBank/DDBJ whole genome shotgun (WGS) entry which is preliminary data.</text>
</comment>
<accession>A0ACB8WJ82</accession>
<protein>
    <submittedName>
        <fullName evidence="1">Uncharacterized protein</fullName>
    </submittedName>
</protein>
<gene>
    <name evidence="1" type="ORF">L3Q82_026844</name>
</gene>
<dbReference type="Proteomes" id="UP000831701">
    <property type="component" value="Chromosome 9"/>
</dbReference>
<keyword evidence="2" id="KW-1185">Reference proteome</keyword>
<evidence type="ECO:0000313" key="2">
    <source>
        <dbReference type="Proteomes" id="UP000831701"/>
    </source>
</evidence>
<name>A0ACB8WJ82_9TELE</name>
<organism evidence="1 2">
    <name type="scientific">Scortum barcoo</name>
    <name type="common">barcoo grunter</name>
    <dbReference type="NCBI Taxonomy" id="214431"/>
    <lineage>
        <taxon>Eukaryota</taxon>
        <taxon>Metazoa</taxon>
        <taxon>Chordata</taxon>
        <taxon>Craniata</taxon>
        <taxon>Vertebrata</taxon>
        <taxon>Euteleostomi</taxon>
        <taxon>Actinopterygii</taxon>
        <taxon>Neopterygii</taxon>
        <taxon>Teleostei</taxon>
        <taxon>Neoteleostei</taxon>
        <taxon>Acanthomorphata</taxon>
        <taxon>Eupercaria</taxon>
        <taxon>Centrarchiformes</taxon>
        <taxon>Terapontoidei</taxon>
        <taxon>Terapontidae</taxon>
        <taxon>Scortum</taxon>
    </lineage>
</organism>
<proteinExistence type="predicted"/>
<evidence type="ECO:0000313" key="1">
    <source>
        <dbReference type="EMBL" id="KAI3368022.1"/>
    </source>
</evidence>